<feature type="binding site" evidence="4">
    <location>
        <position position="193"/>
    </location>
    <ligand>
        <name>substrate</name>
    </ligand>
</feature>
<dbReference type="GO" id="GO:0006106">
    <property type="term" value="P:fumarate metabolic process"/>
    <property type="evidence" value="ECO:0007669"/>
    <property type="project" value="InterPro"/>
</dbReference>
<comment type="miscellaneous">
    <text evidence="4">There are 2 substrate-binding sites: the catalytic A site, and the non-catalytic B site that may play a role in the transfer of substrate or product between the active site and the solvent. Alternatively, the B site may bind allosteric effectors.</text>
</comment>
<dbReference type="FunFam" id="1.20.200.10:FF:000001">
    <property type="entry name" value="Fumarate hydratase, mitochondrial"/>
    <property type="match status" value="1"/>
</dbReference>
<dbReference type="Gene3D" id="1.20.200.10">
    <property type="entry name" value="Fumarase/aspartase (Central domain)"/>
    <property type="match status" value="1"/>
</dbReference>
<dbReference type="NCBIfam" id="TIGR00979">
    <property type="entry name" value="fumC_II"/>
    <property type="match status" value="1"/>
</dbReference>
<comment type="catalytic activity">
    <reaction evidence="4">
        <text>(S)-malate = fumarate + H2O</text>
        <dbReference type="Rhea" id="RHEA:12460"/>
        <dbReference type="ChEBI" id="CHEBI:15377"/>
        <dbReference type="ChEBI" id="CHEBI:15589"/>
        <dbReference type="ChEBI" id="CHEBI:29806"/>
        <dbReference type="EC" id="4.2.1.2"/>
    </reaction>
</comment>
<keyword evidence="3 4" id="KW-0456">Lyase</keyword>
<dbReference type="InterPro" id="IPR020557">
    <property type="entry name" value="Fumarate_lyase_CS"/>
</dbReference>
<dbReference type="HAMAP" id="MF_00743">
    <property type="entry name" value="FumaraseC"/>
    <property type="match status" value="1"/>
</dbReference>
<feature type="binding site" evidence="4">
    <location>
        <position position="325"/>
    </location>
    <ligand>
        <name>substrate</name>
    </ligand>
</feature>
<feature type="active site" description="Proton donor/acceptor" evidence="4">
    <location>
        <position position="194"/>
    </location>
</feature>
<dbReference type="UniPathway" id="UPA00223">
    <property type="reaction ID" value="UER01007"/>
</dbReference>
<dbReference type="InterPro" id="IPR005677">
    <property type="entry name" value="Fum_hydII"/>
</dbReference>
<dbReference type="PANTHER" id="PTHR11444:SF1">
    <property type="entry name" value="FUMARATE HYDRATASE, MITOCHONDRIAL"/>
    <property type="match status" value="1"/>
</dbReference>
<dbReference type="GO" id="GO:0004333">
    <property type="term" value="F:fumarate hydratase activity"/>
    <property type="evidence" value="ECO:0007669"/>
    <property type="project" value="UniProtKB-UniRule"/>
</dbReference>
<dbReference type="InterPro" id="IPR000362">
    <property type="entry name" value="Fumarate_lyase_fam"/>
</dbReference>
<evidence type="ECO:0000313" key="7">
    <source>
        <dbReference type="EMBL" id="OPH82405.1"/>
    </source>
</evidence>
<feature type="domain" description="Fumarate lyase N-terminal" evidence="5">
    <location>
        <begin position="18"/>
        <end position="348"/>
    </location>
</feature>
<comment type="pathway">
    <text evidence="4">Carbohydrate metabolism; tricarboxylic acid cycle; (S)-malate from fumarate: step 1/1.</text>
</comment>
<evidence type="ECO:0000256" key="1">
    <source>
        <dbReference type="ARBA" id="ARBA00009084"/>
    </source>
</evidence>
<dbReference type="SUPFAM" id="SSF48557">
    <property type="entry name" value="L-aspartase-like"/>
    <property type="match status" value="1"/>
</dbReference>
<comment type="subcellular location">
    <subcellularLocation>
        <location evidence="4">Cytoplasm</location>
    </subcellularLocation>
</comment>
<dbReference type="GO" id="GO:0006108">
    <property type="term" value="P:malate metabolic process"/>
    <property type="evidence" value="ECO:0007669"/>
    <property type="project" value="TreeGrafter"/>
</dbReference>
<dbReference type="STRING" id="29421.B2M20_12530"/>
<dbReference type="GO" id="GO:0005737">
    <property type="term" value="C:cytoplasm"/>
    <property type="evidence" value="ECO:0007669"/>
    <property type="project" value="UniProtKB-SubCell"/>
</dbReference>
<accession>A0A1V4HX28</accession>
<keyword evidence="8" id="KW-1185">Reference proteome</keyword>
<comment type="subunit">
    <text evidence="4">Homotetramer.</text>
</comment>
<keyword evidence="2 4" id="KW-0816">Tricarboxylic acid cycle</keyword>
<gene>
    <name evidence="4" type="primary">fumC</name>
    <name evidence="7" type="ORF">B2M20_12530</name>
</gene>
<dbReference type="InterPro" id="IPR018951">
    <property type="entry name" value="Fumarase_C_C"/>
</dbReference>
<dbReference type="EC" id="4.2.1.2" evidence="4"/>
<feature type="binding site" evidence="4">
    <location>
        <begin position="104"/>
        <end position="106"/>
    </location>
    <ligand>
        <name>substrate</name>
    </ligand>
</feature>
<keyword evidence="4" id="KW-0963">Cytoplasm</keyword>
<dbReference type="InterPro" id="IPR024083">
    <property type="entry name" value="Fumarase/histidase_N"/>
</dbReference>
<protein>
    <recommendedName>
        <fullName evidence="4">Fumarate hydratase class II</fullName>
        <shortName evidence="4">Fumarase C</shortName>
        <ecNumber evidence="4">4.2.1.2</ecNumber>
    </recommendedName>
    <alternativeName>
        <fullName evidence="4">Aerobic fumarase</fullName>
    </alternativeName>
    <alternativeName>
        <fullName evidence="4">Iron-independent fumarase</fullName>
    </alternativeName>
</protein>
<comment type="function">
    <text evidence="4">Involved in the TCA cycle. Catalyzes the stereospecific interconversion of fumarate to L-malate.</text>
</comment>
<reference evidence="7 8" key="1">
    <citation type="submission" date="2017-02" db="EMBL/GenBank/DDBJ databases">
        <title>Genome sequence of the nitrite-oxidizing bacterium Nitrobacter vulgaris strain Ab1.</title>
        <authorList>
            <person name="Mellbye B.L."/>
            <person name="Davis E.W."/>
            <person name="Spieck E."/>
            <person name="Chang J.H."/>
            <person name="Bottomley P.J."/>
            <person name="Sayavedra-Soto L.A."/>
        </authorList>
    </citation>
    <scope>NUCLEOTIDE SEQUENCE [LARGE SCALE GENOMIC DNA]</scope>
    <source>
        <strain evidence="7 8">Ab1</strain>
    </source>
</reference>
<feature type="site" description="Important for catalytic activity" evidence="4">
    <location>
        <position position="337"/>
    </location>
</feature>
<sequence>MVASSRTAKTRTETDSFGPIEVQADRYWGAQTERSRQNFRIGDDRMPMPLIRALGIVKLAAAQTNRELGLLDRRRTNAIIRAAREVIDGKLDEHFPLVVWQTGSGTQTNMNLNEVIANRANVLLGGELGHKKPVHPNDHVNMSQSSNDSFPTAMHIAAAHGIVSDLVPALAALLKALREKEKVFADIVKIGRTHTQDATPLTLGQEFSGYAAQIESGLARLHIALKDLYPLAQGGTAVGTGLNSKPKFAKLFAKNAALLTKLPFTSAPNKFEALASNDAYVFAHGAINAVATGLFKIANDIRLLGSGPRSGLGELILPENEPGSSIMPGKVNPTQCEAMTMVCCRVFGNHTTVTVAGSQGHFELNVYKPVLAYCMIDSIQLLADVVRSFTEHCIKGIRADEQRIRELMQRSLMLVTALAPRIGYDNAAKVAKAAHARGSTLKEEAQRLGFVTAAEFDRLVQPSKMTRPG</sequence>
<dbReference type="Gene3D" id="1.10.40.30">
    <property type="entry name" value="Fumarase/aspartase (C-terminal domain)"/>
    <property type="match status" value="1"/>
</dbReference>
<comment type="similarity">
    <text evidence="1 4">Belongs to the class-II fumarase/aspartase family. Fumarase subfamily.</text>
</comment>
<dbReference type="PROSITE" id="PS00163">
    <property type="entry name" value="FUMARATE_LYASES"/>
    <property type="match status" value="1"/>
</dbReference>
<dbReference type="PRINTS" id="PR00149">
    <property type="entry name" value="FUMRATELYASE"/>
</dbReference>
<evidence type="ECO:0000256" key="2">
    <source>
        <dbReference type="ARBA" id="ARBA00022532"/>
    </source>
</evidence>
<comment type="caution">
    <text evidence="7">The sequence shown here is derived from an EMBL/GenBank/DDBJ whole genome shotgun (WGS) entry which is preliminary data.</text>
</comment>
<organism evidence="7 8">
    <name type="scientific">Nitrobacter vulgaris</name>
    <dbReference type="NCBI Taxonomy" id="29421"/>
    <lineage>
        <taxon>Bacteria</taxon>
        <taxon>Pseudomonadati</taxon>
        <taxon>Pseudomonadota</taxon>
        <taxon>Alphaproteobacteria</taxon>
        <taxon>Hyphomicrobiales</taxon>
        <taxon>Nitrobacteraceae</taxon>
        <taxon>Nitrobacter</taxon>
    </lineage>
</organism>
<evidence type="ECO:0000313" key="8">
    <source>
        <dbReference type="Proteomes" id="UP000189940"/>
    </source>
</evidence>
<dbReference type="InterPro" id="IPR022761">
    <property type="entry name" value="Fumarate_lyase_N"/>
</dbReference>
<dbReference type="AlphaFoldDB" id="A0A1V4HX28"/>
<dbReference type="Pfam" id="PF10415">
    <property type="entry name" value="FumaraseC_C"/>
    <property type="match status" value="1"/>
</dbReference>
<feature type="binding site" evidence="4">
    <location>
        <begin position="330"/>
        <end position="332"/>
    </location>
    <ligand>
        <name>substrate</name>
    </ligand>
</feature>
<evidence type="ECO:0000256" key="4">
    <source>
        <dbReference type="HAMAP-Rule" id="MF_00743"/>
    </source>
</evidence>
<dbReference type="FunFam" id="1.10.275.10:FF:000001">
    <property type="entry name" value="Fumarate hydratase, mitochondrial"/>
    <property type="match status" value="1"/>
</dbReference>
<evidence type="ECO:0000259" key="5">
    <source>
        <dbReference type="Pfam" id="PF00206"/>
    </source>
</evidence>
<proteinExistence type="inferred from homology"/>
<evidence type="ECO:0000256" key="3">
    <source>
        <dbReference type="ARBA" id="ARBA00023239"/>
    </source>
</evidence>
<dbReference type="InterPro" id="IPR008948">
    <property type="entry name" value="L-Aspartase-like"/>
</dbReference>
<feature type="binding site" description="in site B" evidence="4">
    <location>
        <begin position="135"/>
        <end position="138"/>
    </location>
    <ligand>
        <name>substrate</name>
    </ligand>
</feature>
<dbReference type="PANTHER" id="PTHR11444">
    <property type="entry name" value="ASPARTATEAMMONIA/ARGININOSUCCINATE/ADENYLOSUCCINATE LYASE"/>
    <property type="match status" value="1"/>
</dbReference>
<dbReference type="Gene3D" id="1.10.275.10">
    <property type="entry name" value="Fumarase/aspartase (N-terminal domain)"/>
    <property type="match status" value="1"/>
</dbReference>
<dbReference type="Proteomes" id="UP000189940">
    <property type="component" value="Unassembled WGS sequence"/>
</dbReference>
<dbReference type="CDD" id="cd01362">
    <property type="entry name" value="Fumarase_classII"/>
    <property type="match status" value="1"/>
</dbReference>
<dbReference type="RefSeq" id="WP_079447383.1">
    <property type="nucleotide sequence ID" value="NZ_MWPQ01000045.1"/>
</dbReference>
<dbReference type="OrthoDB" id="9802809at2"/>
<dbReference type="GO" id="GO:0006099">
    <property type="term" value="P:tricarboxylic acid cycle"/>
    <property type="evidence" value="ECO:0007669"/>
    <property type="project" value="UniProtKB-UniRule"/>
</dbReference>
<dbReference type="NCBIfam" id="NF008909">
    <property type="entry name" value="PRK12273.1"/>
    <property type="match status" value="1"/>
</dbReference>
<feature type="binding site" evidence="4">
    <location>
        <begin position="145"/>
        <end position="147"/>
    </location>
    <ligand>
        <name>substrate</name>
    </ligand>
</feature>
<feature type="domain" description="Fumarase C C-terminal" evidence="6">
    <location>
        <begin position="414"/>
        <end position="467"/>
    </location>
</feature>
<feature type="active site" evidence="4">
    <location>
        <position position="324"/>
    </location>
</feature>
<evidence type="ECO:0000259" key="6">
    <source>
        <dbReference type="Pfam" id="PF10415"/>
    </source>
</evidence>
<dbReference type="FunFam" id="1.10.40.30:FF:000002">
    <property type="entry name" value="Fumarate hydratase class II"/>
    <property type="match status" value="1"/>
</dbReference>
<name>A0A1V4HX28_NITVU</name>
<dbReference type="Pfam" id="PF00206">
    <property type="entry name" value="Lyase_1"/>
    <property type="match status" value="1"/>
</dbReference>
<dbReference type="EMBL" id="MWPQ01000045">
    <property type="protein sequence ID" value="OPH82405.1"/>
    <property type="molecule type" value="Genomic_DNA"/>
</dbReference>